<evidence type="ECO:0000313" key="4">
    <source>
        <dbReference type="Proteomes" id="UP001055219"/>
    </source>
</evidence>
<dbReference type="GeneID" id="75833890"/>
<keyword evidence="4" id="KW-1185">Reference proteome</keyword>
<name>A0A9P9XUH9_9HYPO</name>
<dbReference type="CDD" id="cd06257">
    <property type="entry name" value="DnaJ"/>
    <property type="match status" value="1"/>
</dbReference>
<dbReference type="PROSITE" id="PS50076">
    <property type="entry name" value="DNAJ_2"/>
    <property type="match status" value="1"/>
</dbReference>
<proteinExistence type="predicted"/>
<organism evidence="3 4">
    <name type="scientific">Emericellopsis cladophorae</name>
    <dbReference type="NCBI Taxonomy" id="2686198"/>
    <lineage>
        <taxon>Eukaryota</taxon>
        <taxon>Fungi</taxon>
        <taxon>Dikarya</taxon>
        <taxon>Ascomycota</taxon>
        <taxon>Pezizomycotina</taxon>
        <taxon>Sordariomycetes</taxon>
        <taxon>Hypocreomycetidae</taxon>
        <taxon>Hypocreales</taxon>
        <taxon>Bionectriaceae</taxon>
        <taxon>Emericellopsis</taxon>
    </lineage>
</organism>
<dbReference type="PROSITE" id="PS00636">
    <property type="entry name" value="DNAJ_1"/>
    <property type="match status" value="1"/>
</dbReference>
<feature type="compositionally biased region" description="Basic and acidic residues" evidence="1">
    <location>
        <begin position="131"/>
        <end position="234"/>
    </location>
</feature>
<dbReference type="InterPro" id="IPR036869">
    <property type="entry name" value="J_dom_sf"/>
</dbReference>
<dbReference type="OrthoDB" id="10250354at2759"/>
<feature type="compositionally biased region" description="Polar residues" evidence="1">
    <location>
        <begin position="82"/>
        <end position="93"/>
    </location>
</feature>
<accession>A0A9P9XUH9</accession>
<dbReference type="InterPro" id="IPR001623">
    <property type="entry name" value="DnaJ_domain"/>
</dbReference>
<feature type="compositionally biased region" description="Basic and acidic residues" evidence="1">
    <location>
        <begin position="96"/>
        <end position="113"/>
    </location>
</feature>
<feature type="compositionally biased region" description="Basic and acidic residues" evidence="1">
    <location>
        <begin position="252"/>
        <end position="272"/>
    </location>
</feature>
<dbReference type="GO" id="GO:0031072">
    <property type="term" value="F:heat shock protein binding"/>
    <property type="evidence" value="ECO:0007669"/>
    <property type="project" value="TreeGrafter"/>
</dbReference>
<sequence length="540" mass="62882">MTTQMDPYKVLGVSQDAQIQEIRQAHRKLILKCHPDKVQDPQQKAIKQDEFQRVQEAYEILSDEVQREKYDDQIKLAELRRQYQNKPNTSAPRSSKYPDIEIRTAEPRSKSYREGPPPPPQGVKVAYAYSRSHDDMRGPRYYEPDVRMPRRGESYHEPKPSKREAEKEREKKDEKERRKRKEAKEREKRERDEEDARRAAKKEEKRQRERKETKEKKLSKEEKRRDREPQHPYIEDDLYDEPQPIPRKSSRKHEDPRERSSGRDEFKLRRAATDTATKVDAARAYINSSRDVPGVERSQSYHGPKPPAAPTPPPTAGGVPIFPVPEDEAIHRSSARPRRGSADAPYVARERPMHRSSQDPIREDPNLAHDSPAARNAARYAEHPMGSSPPRAGVSRTHTMPIPVRPGPLPRRAETFAEDRSANRGRGRSKMHAQYDLDESEEEYYEEPRHSGKHRSSRKTRSPEHPTAVHYKVTNNKTTLQNQQYYGRDVPERSRYYDGGYSYEPARSHYPAYKESKPIRADDVQFSTYHTRGPYGTAQA</sequence>
<evidence type="ECO:0000256" key="1">
    <source>
        <dbReference type="SAM" id="MobiDB-lite"/>
    </source>
</evidence>
<dbReference type="GO" id="GO:0005634">
    <property type="term" value="C:nucleus"/>
    <property type="evidence" value="ECO:0007669"/>
    <property type="project" value="TreeGrafter"/>
</dbReference>
<dbReference type="FunFam" id="1.10.287.110:FF:000073">
    <property type="entry name" value="DnaJ domain protein"/>
    <property type="match status" value="1"/>
</dbReference>
<feature type="compositionally biased region" description="Pro residues" evidence="1">
    <location>
        <begin position="304"/>
        <end position="315"/>
    </location>
</feature>
<dbReference type="PRINTS" id="PR00625">
    <property type="entry name" value="JDOMAIN"/>
</dbReference>
<dbReference type="Proteomes" id="UP001055219">
    <property type="component" value="Unassembled WGS sequence"/>
</dbReference>
<evidence type="ECO:0000259" key="2">
    <source>
        <dbReference type="PROSITE" id="PS50076"/>
    </source>
</evidence>
<feature type="compositionally biased region" description="Basic residues" evidence="1">
    <location>
        <begin position="451"/>
        <end position="460"/>
    </location>
</feature>
<comment type="caution">
    <text evidence="3">The sequence shown here is derived from an EMBL/GenBank/DDBJ whole genome shotgun (WGS) entry which is preliminary data.</text>
</comment>
<dbReference type="RefSeq" id="XP_051358874.1">
    <property type="nucleotide sequence ID" value="XM_051510224.1"/>
</dbReference>
<evidence type="ECO:0000313" key="3">
    <source>
        <dbReference type="EMBL" id="KAI6778018.1"/>
    </source>
</evidence>
<dbReference type="PANTHER" id="PTHR44144">
    <property type="entry name" value="DNAJ HOMOLOG SUBFAMILY C MEMBER 9"/>
    <property type="match status" value="1"/>
</dbReference>
<gene>
    <name evidence="3" type="ORF">J7T54_007415</name>
</gene>
<dbReference type="SMART" id="SM00271">
    <property type="entry name" value="DnaJ"/>
    <property type="match status" value="1"/>
</dbReference>
<dbReference type="InterPro" id="IPR018253">
    <property type="entry name" value="DnaJ_domain_CS"/>
</dbReference>
<dbReference type="InterPro" id="IPR052594">
    <property type="entry name" value="J_domain-containing_protein"/>
</dbReference>
<feature type="compositionally biased region" description="Basic and acidic residues" evidence="1">
    <location>
        <begin position="411"/>
        <end position="422"/>
    </location>
</feature>
<feature type="region of interest" description="Disordered" evidence="1">
    <location>
        <begin position="79"/>
        <end position="499"/>
    </location>
</feature>
<feature type="domain" description="J" evidence="2">
    <location>
        <begin position="6"/>
        <end position="74"/>
    </location>
</feature>
<protein>
    <submittedName>
        <fullName evidence="3">DnaJ subfamily B member-like protein</fullName>
    </submittedName>
</protein>
<dbReference type="EMBL" id="JAGIXG020000086">
    <property type="protein sequence ID" value="KAI6778018.1"/>
    <property type="molecule type" value="Genomic_DNA"/>
</dbReference>
<dbReference type="PANTHER" id="PTHR44144:SF1">
    <property type="entry name" value="DNAJ HOMOLOG SUBFAMILY C MEMBER 9"/>
    <property type="match status" value="1"/>
</dbReference>
<dbReference type="Pfam" id="PF00226">
    <property type="entry name" value="DnaJ"/>
    <property type="match status" value="1"/>
</dbReference>
<feature type="compositionally biased region" description="Low complexity" evidence="1">
    <location>
        <begin position="273"/>
        <end position="284"/>
    </location>
</feature>
<dbReference type="SUPFAM" id="SSF46565">
    <property type="entry name" value="Chaperone J-domain"/>
    <property type="match status" value="1"/>
</dbReference>
<dbReference type="GO" id="GO:0005737">
    <property type="term" value="C:cytoplasm"/>
    <property type="evidence" value="ECO:0007669"/>
    <property type="project" value="TreeGrafter"/>
</dbReference>
<dbReference type="Gene3D" id="1.10.287.110">
    <property type="entry name" value="DnaJ domain"/>
    <property type="match status" value="1"/>
</dbReference>
<reference evidence="3" key="2">
    <citation type="submission" date="2022-07" db="EMBL/GenBank/DDBJ databases">
        <authorList>
            <person name="Goncalves M.F.M."/>
            <person name="Hilario S."/>
            <person name="Van De Peer Y."/>
            <person name="Esteves A.C."/>
            <person name="Alves A."/>
        </authorList>
    </citation>
    <scope>NUCLEOTIDE SEQUENCE</scope>
    <source>
        <strain evidence="3">MUM 19.33</strain>
    </source>
</reference>
<feature type="compositionally biased region" description="Polar residues" evidence="1">
    <location>
        <begin position="473"/>
        <end position="485"/>
    </location>
</feature>
<dbReference type="AlphaFoldDB" id="A0A9P9XUH9"/>
<feature type="compositionally biased region" description="Basic and acidic residues" evidence="1">
    <location>
        <begin position="348"/>
        <end position="367"/>
    </location>
</feature>
<feature type="compositionally biased region" description="Acidic residues" evidence="1">
    <location>
        <begin position="436"/>
        <end position="445"/>
    </location>
</feature>
<reference evidence="3" key="1">
    <citation type="journal article" date="2021" name="J Fungi (Basel)">
        <title>Genomic and Metabolomic Analyses of the Marine Fungus Emericellopsis cladophorae: Insights into Saltwater Adaptability Mechanisms and Its Biosynthetic Potential.</title>
        <authorList>
            <person name="Goncalves M.F.M."/>
            <person name="Hilario S."/>
            <person name="Van de Peer Y."/>
            <person name="Esteves A.C."/>
            <person name="Alves A."/>
        </authorList>
    </citation>
    <scope>NUCLEOTIDE SEQUENCE</scope>
    <source>
        <strain evidence="3">MUM 19.33</strain>
    </source>
</reference>